<dbReference type="Proteomes" id="UP000016662">
    <property type="component" value="Unassembled WGS sequence"/>
</dbReference>
<dbReference type="RefSeq" id="WP_021681978.1">
    <property type="nucleotide sequence ID" value="NZ_KI260389.1"/>
</dbReference>
<keyword evidence="2" id="KW-1185">Reference proteome</keyword>
<sequence>MLETISEMTKSDAIPFYDYYSKYMSDVQDSDIDLELHRLQTVNNLTTNSMIQLVNRMVFGGGEIDPCI</sequence>
<accession>U2KFJ1</accession>
<proteinExistence type="predicted"/>
<evidence type="ECO:0000313" key="1">
    <source>
        <dbReference type="EMBL" id="ERJ97301.1"/>
    </source>
</evidence>
<gene>
    <name evidence="1" type="ORF">RUMCAL_00373</name>
</gene>
<protein>
    <submittedName>
        <fullName evidence="1">Uncharacterized protein</fullName>
    </submittedName>
</protein>
<dbReference type="EMBL" id="AWVF01000031">
    <property type="protein sequence ID" value="ERJ97301.1"/>
    <property type="molecule type" value="Genomic_DNA"/>
</dbReference>
<dbReference type="AlphaFoldDB" id="U2KFJ1"/>
<dbReference type="HOGENOM" id="CLU_2791418_0_0_9"/>
<organism evidence="1 2">
    <name type="scientific">Ruminococcus callidus ATCC 27760</name>
    <dbReference type="NCBI Taxonomy" id="411473"/>
    <lineage>
        <taxon>Bacteria</taxon>
        <taxon>Bacillati</taxon>
        <taxon>Bacillota</taxon>
        <taxon>Clostridia</taxon>
        <taxon>Eubacteriales</taxon>
        <taxon>Oscillospiraceae</taxon>
        <taxon>Ruminococcus</taxon>
    </lineage>
</organism>
<reference evidence="1 2" key="1">
    <citation type="submission" date="2013-07" db="EMBL/GenBank/DDBJ databases">
        <authorList>
            <person name="Weinstock G."/>
            <person name="Sodergren E."/>
            <person name="Wylie T."/>
            <person name="Fulton L."/>
            <person name="Fulton R."/>
            <person name="Fronick C."/>
            <person name="O'Laughlin M."/>
            <person name="Godfrey J."/>
            <person name="Miner T."/>
            <person name="Herter B."/>
            <person name="Appelbaum E."/>
            <person name="Cordes M."/>
            <person name="Lek S."/>
            <person name="Wollam A."/>
            <person name="Pepin K.H."/>
            <person name="Palsikar V.B."/>
            <person name="Mitreva M."/>
            <person name="Wilson R.K."/>
        </authorList>
    </citation>
    <scope>NUCLEOTIDE SEQUENCE [LARGE SCALE GENOMIC DNA]</scope>
    <source>
        <strain evidence="1 2">ATCC 27760</strain>
    </source>
</reference>
<evidence type="ECO:0000313" key="2">
    <source>
        <dbReference type="Proteomes" id="UP000016662"/>
    </source>
</evidence>
<comment type="caution">
    <text evidence="1">The sequence shown here is derived from an EMBL/GenBank/DDBJ whole genome shotgun (WGS) entry which is preliminary data.</text>
</comment>
<name>U2KFJ1_9FIRM</name>
<dbReference type="STRING" id="411473.RUMCAL_00373"/>